<reference evidence="2 3" key="1">
    <citation type="submission" date="2024-04" db="EMBL/GenBank/DDBJ databases">
        <authorList>
            <person name="Fracassetti M."/>
        </authorList>
    </citation>
    <scope>NUCLEOTIDE SEQUENCE [LARGE SCALE GENOMIC DNA]</scope>
</reference>
<dbReference type="AlphaFoldDB" id="A0AAV2CCW7"/>
<keyword evidence="3" id="KW-1185">Reference proteome</keyword>
<evidence type="ECO:0000313" key="2">
    <source>
        <dbReference type="EMBL" id="CAL1353600.1"/>
    </source>
</evidence>
<sequence length="110" mass="12019">MDHNHDEDATVEQLPVGDAAATEEQQPVVQVDSDNDGKRQTDQPSVEEVLATEPPAMEEISNVANEQHQLLSNTAAEILKTAIHSVGTKESCTKEAEANWKEKKNTLVTI</sequence>
<protein>
    <submittedName>
        <fullName evidence="2">Uncharacterized protein</fullName>
    </submittedName>
</protein>
<accession>A0AAV2CCW7</accession>
<evidence type="ECO:0000256" key="1">
    <source>
        <dbReference type="SAM" id="MobiDB-lite"/>
    </source>
</evidence>
<dbReference type="EMBL" id="OZ034813">
    <property type="protein sequence ID" value="CAL1353600.1"/>
    <property type="molecule type" value="Genomic_DNA"/>
</dbReference>
<name>A0AAV2CCW7_9ROSI</name>
<evidence type="ECO:0000313" key="3">
    <source>
        <dbReference type="Proteomes" id="UP001497516"/>
    </source>
</evidence>
<proteinExistence type="predicted"/>
<gene>
    <name evidence="2" type="ORF">LTRI10_LOCUS1490</name>
</gene>
<dbReference type="Proteomes" id="UP001497516">
    <property type="component" value="Chromosome 1"/>
</dbReference>
<organism evidence="2 3">
    <name type="scientific">Linum trigynum</name>
    <dbReference type="NCBI Taxonomy" id="586398"/>
    <lineage>
        <taxon>Eukaryota</taxon>
        <taxon>Viridiplantae</taxon>
        <taxon>Streptophyta</taxon>
        <taxon>Embryophyta</taxon>
        <taxon>Tracheophyta</taxon>
        <taxon>Spermatophyta</taxon>
        <taxon>Magnoliopsida</taxon>
        <taxon>eudicotyledons</taxon>
        <taxon>Gunneridae</taxon>
        <taxon>Pentapetalae</taxon>
        <taxon>rosids</taxon>
        <taxon>fabids</taxon>
        <taxon>Malpighiales</taxon>
        <taxon>Linaceae</taxon>
        <taxon>Linum</taxon>
    </lineage>
</organism>
<feature type="region of interest" description="Disordered" evidence="1">
    <location>
        <begin position="1"/>
        <end position="47"/>
    </location>
</feature>